<evidence type="ECO:0000313" key="4">
    <source>
        <dbReference type="Proteomes" id="UP000733744"/>
    </source>
</evidence>
<protein>
    <submittedName>
        <fullName evidence="3">PilZ domain-containing protein</fullName>
    </submittedName>
</protein>
<name>A0ABY3C5E6_9GAMM</name>
<keyword evidence="1" id="KW-0472">Membrane</keyword>
<evidence type="ECO:0000259" key="2">
    <source>
        <dbReference type="Pfam" id="PF07238"/>
    </source>
</evidence>
<keyword evidence="1" id="KW-1133">Transmembrane helix</keyword>
<proteinExistence type="predicted"/>
<evidence type="ECO:0000256" key="1">
    <source>
        <dbReference type="SAM" id="Phobius"/>
    </source>
</evidence>
<feature type="transmembrane region" description="Helical" evidence="1">
    <location>
        <begin position="154"/>
        <end position="182"/>
    </location>
</feature>
<sequence>MDKVNMTRNKNRRGFFRIYDEVHLFYKKIDEKSLTEPQSASNELSPTDAKNVPQDFQLRENEPCNVNISASGIAFNCEDSLKEGDCLLIKVLLASGMKPIQTRCRIVYCKNSQLNDSECPYFVGAHFIDMEEQDRDLLAVHVDKKRLRRKWINAFILAAVITVITLPDVIFGLLAGLFHFLFEVFLHILHLAFEFIESNLDHLVEHLFETDVHATQIIVFYILLPFVFYGLYLLWRATPIFYRWCKRKLIVYWSRKKANLLFYWREQSSLNKCKLVVIAVSVIIGYFYFGM</sequence>
<comment type="caution">
    <text evidence="3">The sequence shown here is derived from an EMBL/GenBank/DDBJ whole genome shotgun (WGS) entry which is preliminary data.</text>
</comment>
<accession>A0ABY3C5E6</accession>
<dbReference type="EMBL" id="RYFG02000121">
    <property type="protein sequence ID" value="TRW89702.1"/>
    <property type="molecule type" value="Genomic_DNA"/>
</dbReference>
<evidence type="ECO:0000313" key="3">
    <source>
        <dbReference type="EMBL" id="TRW89702.1"/>
    </source>
</evidence>
<dbReference type="Proteomes" id="UP000733744">
    <property type="component" value="Unassembled WGS sequence"/>
</dbReference>
<keyword evidence="4" id="KW-1185">Reference proteome</keyword>
<feature type="domain" description="PilZ" evidence="2">
    <location>
        <begin position="66"/>
        <end position="139"/>
    </location>
</feature>
<feature type="transmembrane region" description="Helical" evidence="1">
    <location>
        <begin position="273"/>
        <end position="289"/>
    </location>
</feature>
<dbReference type="Pfam" id="PF07238">
    <property type="entry name" value="PilZ"/>
    <property type="match status" value="1"/>
</dbReference>
<gene>
    <name evidence="3" type="ORF">EKO24_021895</name>
</gene>
<dbReference type="Gene3D" id="2.40.10.220">
    <property type="entry name" value="predicted glycosyltransferase like domains"/>
    <property type="match status" value="1"/>
</dbReference>
<reference evidence="3 4" key="1">
    <citation type="journal article" date="2019" name="Antonie Van Leeuwenhoek">
        <title>Description of 'Ca. Methylobacter oryzae' KRF1, a novel species from the environmentally important Methylobacter clade 2.</title>
        <authorList>
            <person name="Khatri K."/>
            <person name="Mohite J.A."/>
            <person name="Pandit P.S."/>
            <person name="Bahulikar R."/>
            <person name="Rahalkar M.C."/>
        </authorList>
    </citation>
    <scope>NUCLEOTIDE SEQUENCE [LARGE SCALE GENOMIC DNA]</scope>
    <source>
        <strain evidence="3 4">KRF1</strain>
    </source>
</reference>
<keyword evidence="1" id="KW-0812">Transmembrane</keyword>
<feature type="transmembrane region" description="Helical" evidence="1">
    <location>
        <begin position="217"/>
        <end position="235"/>
    </location>
</feature>
<organism evidence="3 4">
    <name type="scientific">Candidatus Methylobacter oryzae</name>
    <dbReference type="NCBI Taxonomy" id="2497749"/>
    <lineage>
        <taxon>Bacteria</taxon>
        <taxon>Pseudomonadati</taxon>
        <taxon>Pseudomonadota</taxon>
        <taxon>Gammaproteobacteria</taxon>
        <taxon>Methylococcales</taxon>
        <taxon>Methylococcaceae</taxon>
        <taxon>Methylobacter</taxon>
    </lineage>
</organism>
<dbReference type="InterPro" id="IPR009875">
    <property type="entry name" value="PilZ_domain"/>
</dbReference>